<sequence>MRYITFVKMTEDVGDPPPALVEAMGKEMQAAFADGSMIEAGGLSGMRDSTEIRLAGGTITQVDGPYAEGKEVAGGYAITEVRSHEEAVEGARRVLELHLEHWPGWEGAVEVRQMFGSQ</sequence>
<protein>
    <submittedName>
        <fullName evidence="3">YciI family protein</fullName>
    </submittedName>
</protein>
<dbReference type="Gene3D" id="3.30.70.1060">
    <property type="entry name" value="Dimeric alpha+beta barrel"/>
    <property type="match status" value="1"/>
</dbReference>
<keyword evidence="4" id="KW-1185">Reference proteome</keyword>
<reference evidence="4" key="1">
    <citation type="journal article" date="2019" name="Int. J. Syst. Evol. Microbiol.">
        <title>The Global Catalogue of Microorganisms (GCM) 10K type strain sequencing project: providing services to taxonomists for standard genome sequencing and annotation.</title>
        <authorList>
            <consortium name="The Broad Institute Genomics Platform"/>
            <consortium name="The Broad Institute Genome Sequencing Center for Infectious Disease"/>
            <person name="Wu L."/>
            <person name="Ma J."/>
        </authorList>
    </citation>
    <scope>NUCLEOTIDE SEQUENCE [LARGE SCALE GENOMIC DNA]</scope>
    <source>
        <strain evidence="4">KACC 13778</strain>
    </source>
</reference>
<comment type="caution">
    <text evidence="3">The sequence shown here is derived from an EMBL/GenBank/DDBJ whole genome shotgun (WGS) entry which is preliminary data.</text>
</comment>
<dbReference type="Pfam" id="PF03795">
    <property type="entry name" value="YCII"/>
    <property type="match status" value="1"/>
</dbReference>
<evidence type="ECO:0000313" key="4">
    <source>
        <dbReference type="Proteomes" id="UP001595956"/>
    </source>
</evidence>
<gene>
    <name evidence="3" type="ORF">ACFPKY_20570</name>
</gene>
<dbReference type="EMBL" id="JBHSMD010000010">
    <property type="protein sequence ID" value="MFC5495515.1"/>
    <property type="molecule type" value="Genomic_DNA"/>
</dbReference>
<evidence type="ECO:0000256" key="1">
    <source>
        <dbReference type="ARBA" id="ARBA00007689"/>
    </source>
</evidence>
<feature type="domain" description="YCII-related" evidence="2">
    <location>
        <begin position="1"/>
        <end position="93"/>
    </location>
</feature>
<dbReference type="RefSeq" id="WP_345181531.1">
    <property type="nucleotide sequence ID" value="NZ_BAABFQ010000009.1"/>
</dbReference>
<dbReference type="PANTHER" id="PTHR35174:SF1">
    <property type="entry name" value="BLL0086 PROTEIN"/>
    <property type="match status" value="1"/>
</dbReference>
<comment type="similarity">
    <text evidence="1">Belongs to the YciI family.</text>
</comment>
<accession>A0ABW0N4A9</accession>
<evidence type="ECO:0000259" key="2">
    <source>
        <dbReference type="Pfam" id="PF03795"/>
    </source>
</evidence>
<dbReference type="InterPro" id="IPR005545">
    <property type="entry name" value="YCII"/>
</dbReference>
<organism evidence="3 4">
    <name type="scientific">Nocardioides caricicola</name>
    <dbReference type="NCBI Taxonomy" id="634770"/>
    <lineage>
        <taxon>Bacteria</taxon>
        <taxon>Bacillati</taxon>
        <taxon>Actinomycetota</taxon>
        <taxon>Actinomycetes</taxon>
        <taxon>Propionibacteriales</taxon>
        <taxon>Nocardioidaceae</taxon>
        <taxon>Nocardioides</taxon>
    </lineage>
</organism>
<dbReference type="InterPro" id="IPR011008">
    <property type="entry name" value="Dimeric_a/b-barrel"/>
</dbReference>
<dbReference type="PANTHER" id="PTHR35174">
    <property type="entry name" value="BLL7171 PROTEIN-RELATED"/>
    <property type="match status" value="1"/>
</dbReference>
<evidence type="ECO:0000313" key="3">
    <source>
        <dbReference type="EMBL" id="MFC5495515.1"/>
    </source>
</evidence>
<name>A0ABW0N4A9_9ACTN</name>
<dbReference type="SUPFAM" id="SSF54909">
    <property type="entry name" value="Dimeric alpha+beta barrel"/>
    <property type="match status" value="1"/>
</dbReference>
<proteinExistence type="inferred from homology"/>
<dbReference type="Proteomes" id="UP001595956">
    <property type="component" value="Unassembled WGS sequence"/>
</dbReference>